<dbReference type="AlphaFoldDB" id="A0A9N8KK50"/>
<dbReference type="Pfam" id="PF20237">
    <property type="entry name" value="DUF6594"/>
    <property type="match status" value="1"/>
</dbReference>
<evidence type="ECO:0000313" key="4">
    <source>
        <dbReference type="Proteomes" id="UP000745764"/>
    </source>
</evidence>
<evidence type="ECO:0000313" key="3">
    <source>
        <dbReference type="EMBL" id="CAD0109828.1"/>
    </source>
</evidence>
<dbReference type="OrthoDB" id="5342093at2759"/>
<name>A0A9N8KK50_9PEZI</name>
<reference evidence="3" key="1">
    <citation type="submission" date="2020-06" db="EMBL/GenBank/DDBJ databases">
        <authorList>
            <person name="Onetto C."/>
        </authorList>
    </citation>
    <scope>NUCLEOTIDE SEQUENCE</scope>
</reference>
<keyword evidence="1" id="KW-0472">Membrane</keyword>
<keyword evidence="1" id="KW-0812">Transmembrane</keyword>
<gene>
    <name evidence="3" type="ORF">AWRI4620_LOCUS4083</name>
</gene>
<feature type="non-terminal residue" evidence="3">
    <location>
        <position position="1"/>
    </location>
</feature>
<feature type="transmembrane region" description="Helical" evidence="1">
    <location>
        <begin position="196"/>
        <end position="216"/>
    </location>
</feature>
<dbReference type="InterPro" id="IPR046529">
    <property type="entry name" value="DUF6594"/>
</dbReference>
<proteinExistence type="predicted"/>
<organism evidence="3 4">
    <name type="scientific">Aureobasidium uvarum</name>
    <dbReference type="NCBI Taxonomy" id="2773716"/>
    <lineage>
        <taxon>Eukaryota</taxon>
        <taxon>Fungi</taxon>
        <taxon>Dikarya</taxon>
        <taxon>Ascomycota</taxon>
        <taxon>Pezizomycotina</taxon>
        <taxon>Dothideomycetes</taxon>
        <taxon>Dothideomycetidae</taxon>
        <taxon>Dothideales</taxon>
        <taxon>Saccotheciaceae</taxon>
        <taxon>Aureobasidium</taxon>
    </lineage>
</organism>
<keyword evidence="4" id="KW-1185">Reference proteome</keyword>
<dbReference type="Proteomes" id="UP000745764">
    <property type="component" value="Unassembled WGS sequence"/>
</dbReference>
<sequence length="253" mass="28767">MTPNNMTIQQTLGYPGLAKVMGAQMGLSIYLGFADLNARDLLVYQAEILHLEQQLEVHDQITPWGKNNILKPLGEERTLMEQEHWNVQMNLRSILKDYIFETDEALLRQAKIQRLETPSHHDLKVMTRWLEHETGGNNFLSGFEDLPWTEGRASDLVVLSTREKDRLSERMIPWFLRRGLISGYSKERYTTASRTISVVTSSLIPSLAIVILYFIHSLLVRIFVAMGLSFLFSIALALLTSARAAEIFASTTA</sequence>
<feature type="domain" description="DUF6594" evidence="2">
    <location>
        <begin position="14"/>
        <end position="253"/>
    </location>
</feature>
<comment type="caution">
    <text evidence="3">The sequence shown here is derived from an EMBL/GenBank/DDBJ whole genome shotgun (WGS) entry which is preliminary data.</text>
</comment>
<dbReference type="EMBL" id="CAINUL010000005">
    <property type="protein sequence ID" value="CAD0109828.1"/>
    <property type="molecule type" value="Genomic_DNA"/>
</dbReference>
<evidence type="ECO:0000259" key="2">
    <source>
        <dbReference type="Pfam" id="PF20237"/>
    </source>
</evidence>
<protein>
    <recommendedName>
        <fullName evidence="2">DUF6594 domain-containing protein</fullName>
    </recommendedName>
</protein>
<keyword evidence="1" id="KW-1133">Transmembrane helix</keyword>
<dbReference type="PANTHER" id="PTHR34502:SF5">
    <property type="entry name" value="DUF6594 DOMAIN-CONTAINING PROTEIN"/>
    <property type="match status" value="1"/>
</dbReference>
<evidence type="ECO:0000256" key="1">
    <source>
        <dbReference type="SAM" id="Phobius"/>
    </source>
</evidence>
<dbReference type="PANTHER" id="PTHR34502">
    <property type="entry name" value="DUF6594 DOMAIN-CONTAINING PROTEIN-RELATED"/>
    <property type="match status" value="1"/>
</dbReference>
<accession>A0A9N8KK50</accession>
<feature type="transmembrane region" description="Helical" evidence="1">
    <location>
        <begin position="222"/>
        <end position="240"/>
    </location>
</feature>